<dbReference type="InterPro" id="IPR043128">
    <property type="entry name" value="Rev_trsase/Diguanyl_cyclase"/>
</dbReference>
<organism evidence="4 5">
    <name type="scientific">Labeo rohita</name>
    <name type="common">Indian major carp</name>
    <name type="synonym">Cyprinus rohita</name>
    <dbReference type="NCBI Taxonomy" id="84645"/>
    <lineage>
        <taxon>Eukaryota</taxon>
        <taxon>Metazoa</taxon>
        <taxon>Chordata</taxon>
        <taxon>Craniata</taxon>
        <taxon>Vertebrata</taxon>
        <taxon>Euteleostomi</taxon>
        <taxon>Actinopterygii</taxon>
        <taxon>Neopterygii</taxon>
        <taxon>Teleostei</taxon>
        <taxon>Ostariophysi</taxon>
        <taxon>Cypriniformes</taxon>
        <taxon>Cyprinidae</taxon>
        <taxon>Labeoninae</taxon>
        <taxon>Labeonini</taxon>
        <taxon>Labeo</taxon>
    </lineage>
</organism>
<dbReference type="PANTHER" id="PTHR37984">
    <property type="entry name" value="PROTEIN CBG26694"/>
    <property type="match status" value="1"/>
</dbReference>
<feature type="domain" description="Integrase p58-like C-terminal" evidence="3">
    <location>
        <begin position="130"/>
        <end position="162"/>
    </location>
</feature>
<dbReference type="SUPFAM" id="SSF56672">
    <property type="entry name" value="DNA/RNA polymerases"/>
    <property type="match status" value="1"/>
</dbReference>
<protein>
    <submittedName>
        <fullName evidence="4">Transposon Ty3-I Gag-Pol polyprotein</fullName>
    </submittedName>
</protein>
<dbReference type="Gene3D" id="3.30.70.270">
    <property type="match status" value="1"/>
</dbReference>
<dbReference type="Proteomes" id="UP000830375">
    <property type="component" value="Unassembled WGS sequence"/>
</dbReference>
<keyword evidence="5" id="KW-1185">Reference proteome</keyword>
<reference evidence="4 5" key="1">
    <citation type="submission" date="2022-01" db="EMBL/GenBank/DDBJ databases">
        <title>A high-quality chromosome-level genome assembly of rohu carp, Labeo rohita.</title>
        <authorList>
            <person name="Arick M.A. II"/>
            <person name="Hsu C.-Y."/>
            <person name="Magbanua Z."/>
            <person name="Pechanova O."/>
            <person name="Grover C."/>
            <person name="Miller E."/>
            <person name="Thrash A."/>
            <person name="Ezzel L."/>
            <person name="Alam S."/>
            <person name="Benzie J."/>
            <person name="Hamilton M."/>
            <person name="Karsi A."/>
            <person name="Lawrence M.L."/>
            <person name="Peterson D.G."/>
        </authorList>
    </citation>
    <scope>NUCLEOTIDE SEQUENCE [LARGE SCALE GENOMIC DNA]</scope>
    <source>
        <strain evidence="5">BAU-BD-2019</strain>
        <tissue evidence="4">Blood</tissue>
    </source>
</reference>
<feature type="compositionally biased region" description="Basic and acidic residues" evidence="2">
    <location>
        <begin position="25"/>
        <end position="35"/>
    </location>
</feature>
<name>A0ABQ8LW75_LABRO</name>
<keyword evidence="1" id="KW-0175">Coiled coil</keyword>
<feature type="compositionally biased region" description="Polar residues" evidence="2">
    <location>
        <begin position="36"/>
        <end position="45"/>
    </location>
</feature>
<dbReference type="EMBL" id="JACTAM010000017">
    <property type="protein sequence ID" value="KAI2654644.1"/>
    <property type="molecule type" value="Genomic_DNA"/>
</dbReference>
<dbReference type="CDD" id="cd01647">
    <property type="entry name" value="RT_LTR"/>
    <property type="match status" value="1"/>
</dbReference>
<sequence>MEQLNKQLGITAIRMTPYHPQTNERYPKLQRDSHHSSWQAGTRTSGPAEERLGGGACIQDGGERHRVVMLEMQDRLERYREQAKENLQEKLLAQKRWYDQHARLRQFQPGQKVLLLLPTSTSKLLAKWQGPYTVLCKMGPVRYEVYHTDKGKTRQTYHVNLLQEWKVPPGKGPETSLLLRKVEEESEDAKRQPSVVCLSHLEDSKMEELQHLLNQFPALFCQRSGRTELAQHTIHLSDPSPSRQHPYRVPERLVEPLKEEIKMMKELGVIEPSTSEWSSPMVIVPKNDRSLRVCIDFSKLNAHSKFDAYPMPRVHDLLEKIGRAQYITTLDLCKGYWQVPLNPDPTPHSECL</sequence>
<comment type="caution">
    <text evidence="4">The sequence shown here is derived from an EMBL/GenBank/DDBJ whole genome shotgun (WGS) entry which is preliminary data.</text>
</comment>
<gene>
    <name evidence="4" type="ORF">H4Q32_011415</name>
</gene>
<dbReference type="PANTHER" id="PTHR37984:SF5">
    <property type="entry name" value="PROTEIN NYNRIN-LIKE"/>
    <property type="match status" value="1"/>
</dbReference>
<dbReference type="Gene3D" id="3.10.10.10">
    <property type="entry name" value="HIV Type 1 Reverse Transcriptase, subunit A, domain 1"/>
    <property type="match status" value="1"/>
</dbReference>
<feature type="region of interest" description="Disordered" evidence="2">
    <location>
        <begin position="14"/>
        <end position="57"/>
    </location>
</feature>
<evidence type="ECO:0000256" key="2">
    <source>
        <dbReference type="SAM" id="MobiDB-lite"/>
    </source>
</evidence>
<evidence type="ECO:0000256" key="1">
    <source>
        <dbReference type="SAM" id="Coils"/>
    </source>
</evidence>
<proteinExistence type="predicted"/>
<dbReference type="Pfam" id="PF22938">
    <property type="entry name" value="Integrase_p58_C"/>
    <property type="match status" value="1"/>
</dbReference>
<accession>A0ABQ8LW75</accession>
<dbReference type="InterPro" id="IPR050951">
    <property type="entry name" value="Retrovirus_Pol_polyprotein"/>
</dbReference>
<evidence type="ECO:0000313" key="4">
    <source>
        <dbReference type="EMBL" id="KAI2654644.1"/>
    </source>
</evidence>
<evidence type="ECO:0000259" key="3">
    <source>
        <dbReference type="Pfam" id="PF22938"/>
    </source>
</evidence>
<dbReference type="InterPro" id="IPR054465">
    <property type="entry name" value="Integrase_p58-like_C"/>
</dbReference>
<dbReference type="InterPro" id="IPR043502">
    <property type="entry name" value="DNA/RNA_pol_sf"/>
</dbReference>
<evidence type="ECO:0000313" key="5">
    <source>
        <dbReference type="Proteomes" id="UP000830375"/>
    </source>
</evidence>
<feature type="coiled-coil region" evidence="1">
    <location>
        <begin position="69"/>
        <end position="96"/>
    </location>
</feature>